<keyword evidence="4" id="KW-1185">Reference proteome</keyword>
<feature type="transmembrane region" description="Helical" evidence="2">
    <location>
        <begin position="130"/>
        <end position="155"/>
    </location>
</feature>
<name>Q2W2D3_PARM1</name>
<feature type="transmembrane region" description="Helical" evidence="2">
    <location>
        <begin position="88"/>
        <end position="110"/>
    </location>
</feature>
<protein>
    <submittedName>
        <fullName evidence="3">Uncharacterized protein</fullName>
    </submittedName>
</protein>
<organism evidence="3 4">
    <name type="scientific">Paramagnetospirillum magneticum (strain ATCC 700264 / AMB-1)</name>
    <name type="common">Magnetospirillum magneticum</name>
    <dbReference type="NCBI Taxonomy" id="342108"/>
    <lineage>
        <taxon>Bacteria</taxon>
        <taxon>Pseudomonadati</taxon>
        <taxon>Pseudomonadota</taxon>
        <taxon>Alphaproteobacteria</taxon>
        <taxon>Rhodospirillales</taxon>
        <taxon>Magnetospirillaceae</taxon>
        <taxon>Paramagnetospirillum</taxon>
    </lineage>
</organism>
<evidence type="ECO:0000313" key="4">
    <source>
        <dbReference type="Proteomes" id="UP000007058"/>
    </source>
</evidence>
<keyword evidence="2" id="KW-1133">Transmembrane helix</keyword>
<evidence type="ECO:0000256" key="2">
    <source>
        <dbReference type="SAM" id="Phobius"/>
    </source>
</evidence>
<evidence type="ECO:0000256" key="1">
    <source>
        <dbReference type="SAM" id="MobiDB-lite"/>
    </source>
</evidence>
<dbReference type="Proteomes" id="UP000007058">
    <property type="component" value="Chromosome"/>
</dbReference>
<reference evidence="3 4" key="1">
    <citation type="journal article" date="2005" name="DNA Res.">
        <title>Complete genome sequence of the facultative anaerobic magnetotactic bacterium Magnetospirillum sp. strain AMB-1.</title>
        <authorList>
            <person name="Matsunaga T."/>
            <person name="Okamura Y."/>
            <person name="Fukuda Y."/>
            <person name="Wahyudi A.T."/>
            <person name="Murase Y."/>
            <person name="Takeyama H."/>
        </authorList>
    </citation>
    <scope>NUCLEOTIDE SEQUENCE [LARGE SCALE GENOMIC DNA]</scope>
    <source>
        <strain evidence="4">ATCC 700264 / AMB-1</strain>
    </source>
</reference>
<feature type="region of interest" description="Disordered" evidence="1">
    <location>
        <begin position="32"/>
        <end position="57"/>
    </location>
</feature>
<dbReference type="EMBL" id="AP007255">
    <property type="protein sequence ID" value="BAE51992.1"/>
    <property type="molecule type" value="Genomic_DNA"/>
</dbReference>
<dbReference type="HOGENOM" id="CLU_1473517_0_0_5"/>
<gene>
    <name evidence="3" type="ordered locus">amb3188</name>
</gene>
<accession>Q2W2D3</accession>
<dbReference type="KEGG" id="mag:amb3188"/>
<sequence>MHACRIAIGGPWCHASAHGKENVSGGTGACGGCGEEESQQRRSGHQQGRGPDGPGRPGAILVADRSPGRHRHASHLASWATEKGPNKYAFLCVGGLNFAGVFPYLFGLWFGVHTLDESLRMLTDPIMLMTAYGCSAIGWGIYAAMPPMVASYLAASSQRRVNNLKAAQKKLVEDWGDEVSKKG</sequence>
<keyword evidence="2" id="KW-0812">Transmembrane</keyword>
<proteinExistence type="predicted"/>
<keyword evidence="2" id="KW-0472">Membrane</keyword>
<dbReference type="STRING" id="342108.amb3188"/>
<evidence type="ECO:0000313" key="3">
    <source>
        <dbReference type="EMBL" id="BAE51992.1"/>
    </source>
</evidence>
<dbReference type="AlphaFoldDB" id="Q2W2D3"/>